<dbReference type="InterPro" id="IPR018062">
    <property type="entry name" value="HTH_AraC-typ_CS"/>
</dbReference>
<dbReference type="PANTHER" id="PTHR46796">
    <property type="entry name" value="HTH-TYPE TRANSCRIPTIONAL ACTIVATOR RHAS-RELATED"/>
    <property type="match status" value="1"/>
</dbReference>
<evidence type="ECO:0000256" key="1">
    <source>
        <dbReference type="ARBA" id="ARBA00023015"/>
    </source>
</evidence>
<sequence length="285" mass="30737">MNPLEHLLSTLSVNWAVATPLHAGGRWALHFAGLLDLRVEVVVQGRAHVTVAGRSFWAEQGDCYVIAGKRPYQIAADPSTPSVFAMPYYDHEDGTQRDTASVGEGHDTTLVGAGFTCGQEAARLLEVLPPVIHVRAGSAAATIALIRSEIHGGSGMILDRLCQVLLLQVLRDHSANATAHPQLGPALKAMHDDLAHPWTVSELAGIAAMSRSTFFLRFKEVAGTTPLDYLHGLRMREAARVLRETTGTVSSIATAAGYRTESAFSAAFRRFTGRSPGEYRTRLVT</sequence>
<dbReference type="PANTHER" id="PTHR46796:SF13">
    <property type="entry name" value="HTH-TYPE TRANSCRIPTIONAL ACTIVATOR RHAS"/>
    <property type="match status" value="1"/>
</dbReference>
<protein>
    <submittedName>
        <fullName evidence="5">AraC family transcriptional regulator</fullName>
    </submittedName>
</protein>
<dbReference type="Proteomes" id="UP001285352">
    <property type="component" value="Unassembled WGS sequence"/>
</dbReference>
<feature type="domain" description="HTH araC/xylS-type" evidence="4">
    <location>
        <begin position="184"/>
        <end position="282"/>
    </location>
</feature>
<dbReference type="InterPro" id="IPR011051">
    <property type="entry name" value="RmlC_Cupin_sf"/>
</dbReference>
<dbReference type="RefSeq" id="WP_319973207.1">
    <property type="nucleotide sequence ID" value="NZ_JAXAVU010000001.1"/>
</dbReference>
<keyword evidence="1" id="KW-0805">Transcription regulation</keyword>
<dbReference type="Pfam" id="PF12852">
    <property type="entry name" value="Cupin_6"/>
    <property type="match status" value="1"/>
</dbReference>
<evidence type="ECO:0000313" key="5">
    <source>
        <dbReference type="EMBL" id="MDX8140866.1"/>
    </source>
</evidence>
<keyword evidence="6" id="KW-1185">Reference proteome</keyword>
<dbReference type="InterPro" id="IPR009057">
    <property type="entry name" value="Homeodomain-like_sf"/>
</dbReference>
<dbReference type="InterPro" id="IPR018060">
    <property type="entry name" value="HTH_AraC"/>
</dbReference>
<evidence type="ECO:0000259" key="4">
    <source>
        <dbReference type="PROSITE" id="PS01124"/>
    </source>
</evidence>
<organism evidence="5 6">
    <name type="scientific">Lentzea sokolovensis</name>
    <dbReference type="NCBI Taxonomy" id="3095429"/>
    <lineage>
        <taxon>Bacteria</taxon>
        <taxon>Bacillati</taxon>
        <taxon>Actinomycetota</taxon>
        <taxon>Actinomycetes</taxon>
        <taxon>Pseudonocardiales</taxon>
        <taxon>Pseudonocardiaceae</taxon>
        <taxon>Lentzea</taxon>
    </lineage>
</organism>
<dbReference type="SUPFAM" id="SSF46689">
    <property type="entry name" value="Homeodomain-like"/>
    <property type="match status" value="2"/>
</dbReference>
<gene>
    <name evidence="5" type="ORF">SK854_01995</name>
</gene>
<evidence type="ECO:0000256" key="3">
    <source>
        <dbReference type="ARBA" id="ARBA00023163"/>
    </source>
</evidence>
<keyword evidence="2" id="KW-0238">DNA-binding</keyword>
<dbReference type="InterPro" id="IPR032783">
    <property type="entry name" value="AraC_lig"/>
</dbReference>
<dbReference type="Gene3D" id="1.10.10.60">
    <property type="entry name" value="Homeodomain-like"/>
    <property type="match status" value="2"/>
</dbReference>
<dbReference type="PROSITE" id="PS00041">
    <property type="entry name" value="HTH_ARAC_FAMILY_1"/>
    <property type="match status" value="1"/>
</dbReference>
<dbReference type="SMART" id="SM00342">
    <property type="entry name" value="HTH_ARAC"/>
    <property type="match status" value="1"/>
</dbReference>
<name>A0ABU4UPY9_9PSEU</name>
<evidence type="ECO:0000313" key="6">
    <source>
        <dbReference type="Proteomes" id="UP001285352"/>
    </source>
</evidence>
<dbReference type="PROSITE" id="PS01124">
    <property type="entry name" value="HTH_ARAC_FAMILY_2"/>
    <property type="match status" value="1"/>
</dbReference>
<dbReference type="EMBL" id="JAXAVU010000001">
    <property type="protein sequence ID" value="MDX8140866.1"/>
    <property type="molecule type" value="Genomic_DNA"/>
</dbReference>
<reference evidence="5 6" key="1">
    <citation type="submission" date="2023-11" db="EMBL/GenBank/DDBJ databases">
        <title>Lentzea sokolovensis, sp. nov., Lentzea kristufkii, sp. nov., and Lentzea miocenensis, sp. nov., rare actinobacteria from Sokolov Coal Basin, Miocene lacustrine sediment, Czech Republic.</title>
        <authorList>
            <person name="Lara A."/>
            <person name="Kotroba L."/>
            <person name="Nouioui I."/>
            <person name="Neumann-Schaal M."/>
            <person name="Mast Y."/>
            <person name="Chronakova A."/>
        </authorList>
    </citation>
    <scope>NUCLEOTIDE SEQUENCE [LARGE SCALE GENOMIC DNA]</scope>
    <source>
        <strain evidence="5 6">BCCO 10_0061</strain>
    </source>
</reference>
<dbReference type="PRINTS" id="PR00032">
    <property type="entry name" value="HTHARAC"/>
</dbReference>
<dbReference type="InterPro" id="IPR020449">
    <property type="entry name" value="Tscrpt_reg_AraC-type_HTH"/>
</dbReference>
<comment type="caution">
    <text evidence="5">The sequence shown here is derived from an EMBL/GenBank/DDBJ whole genome shotgun (WGS) entry which is preliminary data.</text>
</comment>
<dbReference type="InterPro" id="IPR050204">
    <property type="entry name" value="AraC_XylS_family_regulators"/>
</dbReference>
<accession>A0ABU4UPY9</accession>
<dbReference type="SUPFAM" id="SSF51182">
    <property type="entry name" value="RmlC-like cupins"/>
    <property type="match status" value="1"/>
</dbReference>
<evidence type="ECO:0000256" key="2">
    <source>
        <dbReference type="ARBA" id="ARBA00023125"/>
    </source>
</evidence>
<keyword evidence="3" id="KW-0804">Transcription</keyword>
<dbReference type="Pfam" id="PF12833">
    <property type="entry name" value="HTH_18"/>
    <property type="match status" value="1"/>
</dbReference>
<proteinExistence type="predicted"/>